<gene>
    <name evidence="1" type="ORF">DCP75_08435</name>
</gene>
<dbReference type="AlphaFoldDB" id="A0A3C1KMP2"/>
<name>A0A3C1KMP2_9GAMM</name>
<dbReference type="EMBL" id="DMND01000115">
    <property type="protein sequence ID" value="HAN27728.1"/>
    <property type="molecule type" value="Genomic_DNA"/>
</dbReference>
<proteinExistence type="predicted"/>
<accession>A0A3C1KMP2</accession>
<evidence type="ECO:0000313" key="2">
    <source>
        <dbReference type="Proteomes" id="UP000259273"/>
    </source>
</evidence>
<dbReference type="Proteomes" id="UP000259273">
    <property type="component" value="Unassembled WGS sequence"/>
</dbReference>
<reference evidence="1 2" key="1">
    <citation type="journal article" date="2018" name="Nat. Biotechnol.">
        <title>A standardized bacterial taxonomy based on genome phylogeny substantially revises the tree of life.</title>
        <authorList>
            <person name="Parks D.H."/>
            <person name="Chuvochina M."/>
            <person name="Waite D.W."/>
            <person name="Rinke C."/>
            <person name="Skarshewski A."/>
            <person name="Chaumeil P.A."/>
            <person name="Hugenholtz P."/>
        </authorList>
    </citation>
    <scope>NUCLEOTIDE SEQUENCE [LARGE SCALE GENOMIC DNA]</scope>
    <source>
        <strain evidence="1">UBA9158</strain>
    </source>
</reference>
<sequence length="267" mass="29396">MKRRGTDYDKKLARRWGANGRKALRCGLLAIGLHATVTGAVEVEEDPLPAAFSLLREALDDAEQSVRESPAYGSDQERASGYLHLSRMLLKAIEQEMLQDAAFPFFRVLDMHVREGGDNPDQRYLFAPVEGGRAYRIHGTLGSASRIEVQLYAGEPWAGSGRSAGYLPFESITVDEDGEFAVDLLPQHEAARSGALVNPADSTTVVVRQIYADWADAAPGHIHIDRIGREGDLRPAESSAHVAARLRETARIFAQSTAIWPEFVDKR</sequence>
<organism evidence="1 2">
    <name type="scientific">Haliea salexigens</name>
    <dbReference type="NCBI Taxonomy" id="287487"/>
    <lineage>
        <taxon>Bacteria</taxon>
        <taxon>Pseudomonadati</taxon>
        <taxon>Pseudomonadota</taxon>
        <taxon>Gammaproteobacteria</taxon>
        <taxon>Cellvibrionales</taxon>
        <taxon>Halieaceae</taxon>
        <taxon>Haliea</taxon>
    </lineage>
</organism>
<feature type="non-terminal residue" evidence="1">
    <location>
        <position position="267"/>
    </location>
</feature>
<protein>
    <submittedName>
        <fullName evidence="1">Uncharacterized protein</fullName>
    </submittedName>
</protein>
<comment type="caution">
    <text evidence="1">The sequence shown here is derived from an EMBL/GenBank/DDBJ whole genome shotgun (WGS) entry which is preliminary data.</text>
</comment>
<evidence type="ECO:0000313" key="1">
    <source>
        <dbReference type="EMBL" id="HAN27728.1"/>
    </source>
</evidence>